<keyword evidence="4" id="KW-1133">Transmembrane helix</keyword>
<organism evidence="6 7">
    <name type="scientific">Conidiobolus coronatus (strain ATCC 28846 / CBS 209.66 / NRRL 28638)</name>
    <name type="common">Delacroixia coronata</name>
    <dbReference type="NCBI Taxonomy" id="796925"/>
    <lineage>
        <taxon>Eukaryota</taxon>
        <taxon>Fungi</taxon>
        <taxon>Fungi incertae sedis</taxon>
        <taxon>Zoopagomycota</taxon>
        <taxon>Entomophthoromycotina</taxon>
        <taxon>Entomophthoromycetes</taxon>
        <taxon>Entomophthorales</taxon>
        <taxon>Ancylistaceae</taxon>
        <taxon>Conidiobolus</taxon>
    </lineage>
</organism>
<dbReference type="GO" id="GO:0016020">
    <property type="term" value="C:membrane"/>
    <property type="evidence" value="ECO:0007669"/>
    <property type="project" value="UniProtKB-SubCell"/>
</dbReference>
<keyword evidence="5" id="KW-0472">Membrane</keyword>
<evidence type="ECO:0000256" key="5">
    <source>
        <dbReference type="ARBA" id="ARBA00023136"/>
    </source>
</evidence>
<evidence type="ECO:0000256" key="1">
    <source>
        <dbReference type="ARBA" id="ARBA00004141"/>
    </source>
</evidence>
<evidence type="ECO:0000256" key="2">
    <source>
        <dbReference type="ARBA" id="ARBA00022448"/>
    </source>
</evidence>
<dbReference type="PANTHER" id="PTHR23504">
    <property type="entry name" value="MAJOR FACILITATOR SUPERFAMILY DOMAIN-CONTAINING PROTEIN 10"/>
    <property type="match status" value="1"/>
</dbReference>
<evidence type="ECO:0000313" key="6">
    <source>
        <dbReference type="EMBL" id="KXN68537.1"/>
    </source>
</evidence>
<dbReference type="SUPFAM" id="SSF103473">
    <property type="entry name" value="MFS general substrate transporter"/>
    <property type="match status" value="1"/>
</dbReference>
<dbReference type="PANTHER" id="PTHR23504:SF15">
    <property type="entry name" value="MAJOR FACILITATOR SUPERFAMILY (MFS) PROFILE DOMAIN-CONTAINING PROTEIN"/>
    <property type="match status" value="1"/>
</dbReference>
<accession>A0A137P0I3</accession>
<protein>
    <recommendedName>
        <fullName evidence="8">MFS general substrate transporter</fullName>
    </recommendedName>
</protein>
<evidence type="ECO:0000256" key="4">
    <source>
        <dbReference type="ARBA" id="ARBA00022989"/>
    </source>
</evidence>
<dbReference type="AlphaFoldDB" id="A0A137P0I3"/>
<dbReference type="Proteomes" id="UP000070444">
    <property type="component" value="Unassembled WGS sequence"/>
</dbReference>
<evidence type="ECO:0008006" key="8">
    <source>
        <dbReference type="Google" id="ProtNLM"/>
    </source>
</evidence>
<evidence type="ECO:0000256" key="3">
    <source>
        <dbReference type="ARBA" id="ARBA00022692"/>
    </source>
</evidence>
<keyword evidence="2" id="KW-0813">Transport</keyword>
<dbReference type="InterPro" id="IPR036259">
    <property type="entry name" value="MFS_trans_sf"/>
</dbReference>
<reference evidence="6 7" key="1">
    <citation type="journal article" date="2015" name="Genome Biol. Evol.">
        <title>Phylogenomic analyses indicate that early fungi evolved digesting cell walls of algal ancestors of land plants.</title>
        <authorList>
            <person name="Chang Y."/>
            <person name="Wang S."/>
            <person name="Sekimoto S."/>
            <person name="Aerts A.L."/>
            <person name="Choi C."/>
            <person name="Clum A."/>
            <person name="LaButti K.M."/>
            <person name="Lindquist E.A."/>
            <person name="Yee Ngan C."/>
            <person name="Ohm R.A."/>
            <person name="Salamov A.A."/>
            <person name="Grigoriev I.V."/>
            <person name="Spatafora J.W."/>
            <person name="Berbee M.L."/>
        </authorList>
    </citation>
    <scope>NUCLEOTIDE SEQUENCE [LARGE SCALE GENOMIC DNA]</scope>
    <source>
        <strain evidence="6 7">NRRL 28638</strain>
    </source>
</reference>
<gene>
    <name evidence="6" type="ORF">CONCODRAFT_18924</name>
</gene>
<evidence type="ECO:0000313" key="7">
    <source>
        <dbReference type="Proteomes" id="UP000070444"/>
    </source>
</evidence>
<name>A0A137P0I3_CONC2</name>
<keyword evidence="7" id="KW-1185">Reference proteome</keyword>
<dbReference type="EMBL" id="KQ964571">
    <property type="protein sequence ID" value="KXN68537.1"/>
    <property type="molecule type" value="Genomic_DNA"/>
</dbReference>
<sequence>MSINLSKGISSLSKHSTIVDNKIEASHNPISTSRRQVRVIYVIKFLTSMSYSLNARYLNTIFKEPENSEIIVSDGYLNSLKPNSVIIQAIANIVFGLISDKFGRKPALNVWLLGSGLCIGLSEFNKNKSAFSLLYILNANFYCSGDIIKTMAVELSDKQSRSSTLVYLHIIEFLGLFLGQHIGFILNRCFPFRFFSEYELNGKNNPTHAVNTLIPCLISASINATAYMLSRYYLNETLHENRYILNVENIKIESKEDLDKLLKTEQSTFFGLGMSKNSKLVLIGSSLLSLAYKGFLSTEFDWFTMMDTYVGLSLNTMDFVYPLSLLFFTMTFVRLSYPDIIKKFGIIKVYKSLFLLTPALFTKSSILNHVTKIRYDYILIIPLTVLFSVQRGFNLFYITSSNLLLAESEENTKNLGTLFSISSALDNIADLAIKSISNTIKTISVNIMLPSQLNYSYLNCSLLTTLSLTGYWISTKIKNIC</sequence>
<proteinExistence type="predicted"/>
<dbReference type="Gene3D" id="1.20.1250.20">
    <property type="entry name" value="MFS general substrate transporter like domains"/>
    <property type="match status" value="1"/>
</dbReference>
<comment type="subcellular location">
    <subcellularLocation>
        <location evidence="1">Membrane</location>
        <topology evidence="1">Multi-pass membrane protein</topology>
    </subcellularLocation>
</comment>
<keyword evidence="3" id="KW-0812">Transmembrane</keyword>
<dbReference type="OMA" id="CCPERII"/>